<accession>A0ABQ6MFM6</accession>
<organism evidence="1 2">
    <name type="scientific">Tetraparma gracilis</name>
    <dbReference type="NCBI Taxonomy" id="2962635"/>
    <lineage>
        <taxon>Eukaryota</taxon>
        <taxon>Sar</taxon>
        <taxon>Stramenopiles</taxon>
        <taxon>Ochrophyta</taxon>
        <taxon>Bolidophyceae</taxon>
        <taxon>Parmales</taxon>
        <taxon>Triparmaceae</taxon>
        <taxon>Tetraparma</taxon>
    </lineage>
</organism>
<gene>
    <name evidence="1" type="ORF">TeGR_g3185</name>
</gene>
<evidence type="ECO:0000313" key="1">
    <source>
        <dbReference type="EMBL" id="GMI25197.1"/>
    </source>
</evidence>
<reference evidence="1 2" key="1">
    <citation type="journal article" date="2023" name="Commun. Biol.">
        <title>Genome analysis of Parmales, the sister group of diatoms, reveals the evolutionary specialization of diatoms from phago-mixotrophs to photoautotrophs.</title>
        <authorList>
            <person name="Ban H."/>
            <person name="Sato S."/>
            <person name="Yoshikawa S."/>
            <person name="Yamada K."/>
            <person name="Nakamura Y."/>
            <person name="Ichinomiya M."/>
            <person name="Sato N."/>
            <person name="Blanc-Mathieu R."/>
            <person name="Endo H."/>
            <person name="Kuwata A."/>
            <person name="Ogata H."/>
        </authorList>
    </citation>
    <scope>NUCLEOTIDE SEQUENCE [LARGE SCALE GENOMIC DNA]</scope>
</reference>
<feature type="non-terminal residue" evidence="1">
    <location>
        <position position="1"/>
    </location>
</feature>
<proteinExistence type="predicted"/>
<dbReference type="Proteomes" id="UP001165060">
    <property type="component" value="Unassembled WGS sequence"/>
</dbReference>
<evidence type="ECO:0000313" key="2">
    <source>
        <dbReference type="Proteomes" id="UP001165060"/>
    </source>
</evidence>
<dbReference type="EMBL" id="BRYB01004067">
    <property type="protein sequence ID" value="GMI25197.1"/>
    <property type="molecule type" value="Genomic_DNA"/>
</dbReference>
<keyword evidence="2" id="KW-1185">Reference proteome</keyword>
<name>A0ABQ6MFM6_9STRA</name>
<protein>
    <submittedName>
        <fullName evidence="1">Uncharacterized protein</fullName>
    </submittedName>
</protein>
<sequence>LDEARSLPPPPPLDPFERLALHRGLPPCGGFRAALAVNLSLCQLYTCSLPPAILTLERCLAEAPGEASDALVFDLATLYDLACDGDVAGRKKRVVQEVVRARGLFVVKDSFRL</sequence>
<comment type="caution">
    <text evidence="1">The sequence shown here is derived from an EMBL/GenBank/DDBJ whole genome shotgun (WGS) entry which is preliminary data.</text>
</comment>